<dbReference type="PANTHER" id="PTHR43861">
    <property type="entry name" value="TRANS-ACONITATE 2-METHYLTRANSFERASE-RELATED"/>
    <property type="match status" value="1"/>
</dbReference>
<dbReference type="EC" id="2.1.1.222" evidence="2"/>
<evidence type="ECO:0000313" key="3">
    <source>
        <dbReference type="Proteomes" id="UP001595533"/>
    </source>
</evidence>
<dbReference type="GO" id="GO:0032259">
    <property type="term" value="P:methylation"/>
    <property type="evidence" value="ECO:0007669"/>
    <property type="project" value="UniProtKB-KW"/>
</dbReference>
<organism evidence="2 3">
    <name type="scientific">Marinicella sediminis</name>
    <dbReference type="NCBI Taxonomy" id="1792834"/>
    <lineage>
        <taxon>Bacteria</taxon>
        <taxon>Pseudomonadati</taxon>
        <taxon>Pseudomonadota</taxon>
        <taxon>Gammaproteobacteria</taxon>
        <taxon>Lysobacterales</taxon>
        <taxon>Marinicellaceae</taxon>
        <taxon>Marinicella</taxon>
    </lineage>
</organism>
<dbReference type="Gene3D" id="3.40.50.150">
    <property type="entry name" value="Vaccinia Virus protein VP39"/>
    <property type="match status" value="1"/>
</dbReference>
<comment type="caution">
    <text evidence="2">The sequence shown here is derived from an EMBL/GenBank/DDBJ whole genome shotgun (WGS) entry which is preliminary data.</text>
</comment>
<dbReference type="RefSeq" id="WP_077409534.1">
    <property type="nucleotide sequence ID" value="NZ_JBHRTS010000001.1"/>
</dbReference>
<feature type="domain" description="Methyltransferase type 12" evidence="1">
    <location>
        <begin position="53"/>
        <end position="148"/>
    </location>
</feature>
<dbReference type="SUPFAM" id="SSF53335">
    <property type="entry name" value="S-adenosyl-L-methionine-dependent methyltransferases"/>
    <property type="match status" value="1"/>
</dbReference>
<dbReference type="InterPro" id="IPR013217">
    <property type="entry name" value="Methyltransf_12"/>
</dbReference>
<dbReference type="EC" id="2.1.1.64" evidence="2"/>
<dbReference type="EMBL" id="JBHRTS010000001">
    <property type="protein sequence ID" value="MFC3192868.1"/>
    <property type="molecule type" value="Genomic_DNA"/>
</dbReference>
<keyword evidence="3" id="KW-1185">Reference proteome</keyword>
<sequence length="257" mass="29164">MSYFETNKQSWNQRVETHFNSKFYDVPGFLAGQTSLNEIELNGLGDVDGLTLLHLQCHFGLDSLSWARLGASVTGVDISDTAIDKARELQLQTGLDAKFISTDVYDYGRHNEQLFDVVYTSYGALCWLPDMDHWAQVVAKCLKPGGRLYLAEFHPVIDLLAGYEYFHKTEPDVSQEDTYTENCDGSEHEFAVWAHPMGSVITALVTAGLKIERVEEFDYSPYNCFADMQEQQPGRYYLIHQNHRAPLVYSILASKPE</sequence>
<accession>A0ABV7J8A4</accession>
<dbReference type="Proteomes" id="UP001595533">
    <property type="component" value="Unassembled WGS sequence"/>
</dbReference>
<dbReference type="PANTHER" id="PTHR43861:SF1">
    <property type="entry name" value="TRANS-ACONITATE 2-METHYLTRANSFERASE"/>
    <property type="match status" value="1"/>
</dbReference>
<gene>
    <name evidence="2" type="ORF">ACFODZ_01315</name>
</gene>
<dbReference type="GO" id="GO:0061542">
    <property type="term" value="F:3-demethylubiquinol 3-O-methyltransferase activity"/>
    <property type="evidence" value="ECO:0007669"/>
    <property type="project" value="UniProtKB-EC"/>
</dbReference>
<dbReference type="Pfam" id="PF08242">
    <property type="entry name" value="Methyltransf_12"/>
    <property type="match status" value="1"/>
</dbReference>
<dbReference type="GO" id="GO:0102208">
    <property type="term" value="F:2-polyprenyl-6-hydroxyphenol methylase activity"/>
    <property type="evidence" value="ECO:0007669"/>
    <property type="project" value="UniProtKB-EC"/>
</dbReference>
<reference evidence="3" key="1">
    <citation type="journal article" date="2019" name="Int. J. Syst. Evol. Microbiol.">
        <title>The Global Catalogue of Microorganisms (GCM) 10K type strain sequencing project: providing services to taxonomists for standard genome sequencing and annotation.</title>
        <authorList>
            <consortium name="The Broad Institute Genomics Platform"/>
            <consortium name="The Broad Institute Genome Sequencing Center for Infectious Disease"/>
            <person name="Wu L."/>
            <person name="Ma J."/>
        </authorList>
    </citation>
    <scope>NUCLEOTIDE SEQUENCE [LARGE SCALE GENOMIC DNA]</scope>
    <source>
        <strain evidence="3">KCTC 42953</strain>
    </source>
</reference>
<name>A0ABV7J8A4_9GAMM</name>
<evidence type="ECO:0000259" key="1">
    <source>
        <dbReference type="Pfam" id="PF08242"/>
    </source>
</evidence>
<dbReference type="InterPro" id="IPR029063">
    <property type="entry name" value="SAM-dependent_MTases_sf"/>
</dbReference>
<evidence type="ECO:0000313" key="2">
    <source>
        <dbReference type="EMBL" id="MFC3192868.1"/>
    </source>
</evidence>
<proteinExistence type="predicted"/>
<keyword evidence="2" id="KW-0489">Methyltransferase</keyword>
<keyword evidence="2" id="KW-0808">Transferase</keyword>
<dbReference type="CDD" id="cd02440">
    <property type="entry name" value="AdoMet_MTases"/>
    <property type="match status" value="1"/>
</dbReference>
<protein>
    <submittedName>
        <fullName evidence="2">Class I SAM-dependent methyltransferase</fullName>
        <ecNumber evidence="2">2.1.1.222</ecNumber>
        <ecNumber evidence="2">2.1.1.64</ecNumber>
    </submittedName>
</protein>